<dbReference type="SUPFAM" id="SSF50978">
    <property type="entry name" value="WD40 repeat-like"/>
    <property type="match status" value="1"/>
</dbReference>
<feature type="repeat" description="WD" evidence="5">
    <location>
        <begin position="78"/>
        <end position="120"/>
    </location>
</feature>
<dbReference type="InterPro" id="IPR001680">
    <property type="entry name" value="WD40_rpt"/>
</dbReference>
<feature type="repeat" description="WD" evidence="5">
    <location>
        <begin position="211"/>
        <end position="245"/>
    </location>
</feature>
<keyword evidence="7" id="KW-1185">Reference proteome</keyword>
<dbReference type="PANTHER" id="PTHR19854">
    <property type="entry name" value="TRANSDUCIN BETA-LIKE 3"/>
    <property type="match status" value="1"/>
</dbReference>
<keyword evidence="2 5" id="KW-0853">WD repeat</keyword>
<feature type="domain" description="U3 small nucleolar RNA-associated protein 13 C-terminal" evidence="6">
    <location>
        <begin position="416"/>
        <end position="556"/>
    </location>
</feature>
<feature type="repeat" description="WD" evidence="5">
    <location>
        <begin position="257"/>
        <end position="298"/>
    </location>
</feature>
<evidence type="ECO:0000259" key="6">
    <source>
        <dbReference type="Pfam" id="PF08625"/>
    </source>
</evidence>
<protein>
    <submittedName>
        <fullName evidence="8">U3 small nucleolar RNA-associated protein 13 C-terminal domain-containing protein</fullName>
    </submittedName>
</protein>
<dbReference type="GO" id="GO:0034511">
    <property type="term" value="F:U3 snoRNA binding"/>
    <property type="evidence" value="ECO:0007669"/>
    <property type="project" value="TreeGrafter"/>
</dbReference>
<name>A0A914L434_MELIC</name>
<evidence type="ECO:0000256" key="3">
    <source>
        <dbReference type="ARBA" id="ARBA00022737"/>
    </source>
</evidence>
<keyword evidence="3" id="KW-0677">Repeat</keyword>
<evidence type="ECO:0000256" key="2">
    <source>
        <dbReference type="ARBA" id="ARBA00022574"/>
    </source>
</evidence>
<dbReference type="PANTHER" id="PTHR19854:SF15">
    <property type="entry name" value="TRANSDUCIN BETA-LIKE PROTEIN 3"/>
    <property type="match status" value="1"/>
</dbReference>
<dbReference type="GO" id="GO:0030686">
    <property type="term" value="C:90S preribosome"/>
    <property type="evidence" value="ECO:0007669"/>
    <property type="project" value="TreeGrafter"/>
</dbReference>
<dbReference type="Proteomes" id="UP000887563">
    <property type="component" value="Unplaced"/>
</dbReference>
<reference evidence="8" key="1">
    <citation type="submission" date="2022-11" db="UniProtKB">
        <authorList>
            <consortium name="WormBaseParasite"/>
        </authorList>
    </citation>
    <scope>IDENTIFICATION</scope>
</reference>
<dbReference type="AlphaFoldDB" id="A0A914L434"/>
<evidence type="ECO:0000313" key="8">
    <source>
        <dbReference type="WBParaSite" id="Minc3s00214g07706"/>
    </source>
</evidence>
<organism evidence="7 8">
    <name type="scientific">Meloidogyne incognita</name>
    <name type="common">Southern root-knot nematode worm</name>
    <name type="synonym">Oxyuris incognita</name>
    <dbReference type="NCBI Taxonomy" id="6306"/>
    <lineage>
        <taxon>Eukaryota</taxon>
        <taxon>Metazoa</taxon>
        <taxon>Ecdysozoa</taxon>
        <taxon>Nematoda</taxon>
        <taxon>Chromadorea</taxon>
        <taxon>Rhabditida</taxon>
        <taxon>Tylenchina</taxon>
        <taxon>Tylenchomorpha</taxon>
        <taxon>Tylenchoidea</taxon>
        <taxon>Meloidogynidae</taxon>
        <taxon>Meloidogyninae</taxon>
        <taxon>Meloidogyne</taxon>
        <taxon>Meloidogyne incognita group</taxon>
    </lineage>
</organism>
<dbReference type="GO" id="GO:0032040">
    <property type="term" value="C:small-subunit processome"/>
    <property type="evidence" value="ECO:0007669"/>
    <property type="project" value="InterPro"/>
</dbReference>
<dbReference type="CDD" id="cd00200">
    <property type="entry name" value="WD40"/>
    <property type="match status" value="1"/>
</dbReference>
<evidence type="ECO:0000313" key="7">
    <source>
        <dbReference type="Proteomes" id="UP000887563"/>
    </source>
</evidence>
<dbReference type="InterPro" id="IPR036322">
    <property type="entry name" value="WD40_repeat_dom_sf"/>
</dbReference>
<dbReference type="WBParaSite" id="Minc3s00214g07706">
    <property type="protein sequence ID" value="Minc3s00214g07706"/>
    <property type="gene ID" value="Minc3s00214g07706"/>
</dbReference>
<dbReference type="GO" id="GO:0000472">
    <property type="term" value="P:endonucleolytic cleavage to generate mature 5'-end of SSU-rRNA from (SSU-rRNA, 5.8S rRNA, LSU-rRNA)"/>
    <property type="evidence" value="ECO:0007669"/>
    <property type="project" value="TreeGrafter"/>
</dbReference>
<dbReference type="InterPro" id="IPR015943">
    <property type="entry name" value="WD40/YVTN_repeat-like_dom_sf"/>
</dbReference>
<dbReference type="InterPro" id="IPR013934">
    <property type="entry name" value="Utp13_C"/>
</dbReference>
<dbReference type="Gene3D" id="2.130.10.10">
    <property type="entry name" value="YVTN repeat-like/Quinoprotein amine dehydrogenase"/>
    <property type="match status" value="2"/>
</dbReference>
<dbReference type="Pfam" id="PF08625">
    <property type="entry name" value="Utp13"/>
    <property type="match status" value="1"/>
</dbReference>
<dbReference type="GO" id="GO:0000480">
    <property type="term" value="P:endonucleolytic cleavage in 5'-ETS of tricistronic rRNA transcript (SSU-rRNA, 5.8S rRNA, LSU-rRNA)"/>
    <property type="evidence" value="ECO:0007669"/>
    <property type="project" value="TreeGrafter"/>
</dbReference>
<dbReference type="InterPro" id="IPR019775">
    <property type="entry name" value="WD40_repeat_CS"/>
</dbReference>
<evidence type="ECO:0000256" key="4">
    <source>
        <dbReference type="ARBA" id="ARBA00023242"/>
    </source>
</evidence>
<dbReference type="PRINTS" id="PR00320">
    <property type="entry name" value="GPROTEINBRPT"/>
</dbReference>
<comment type="subcellular location">
    <subcellularLocation>
        <location evidence="1">Nucleus</location>
        <location evidence="1">Nucleolus</location>
    </subcellularLocation>
</comment>
<accession>A0A914L434</accession>
<evidence type="ECO:0000256" key="5">
    <source>
        <dbReference type="PROSITE-ProRule" id="PRU00221"/>
    </source>
</evidence>
<dbReference type="PROSITE" id="PS00678">
    <property type="entry name" value="WD_REPEATS_1"/>
    <property type="match status" value="1"/>
</dbReference>
<dbReference type="PROSITE" id="PS50294">
    <property type="entry name" value="WD_REPEATS_REGION"/>
    <property type="match status" value="2"/>
</dbReference>
<keyword evidence="4" id="KW-0539">Nucleus</keyword>
<dbReference type="SMART" id="SM00320">
    <property type="entry name" value="WD40"/>
    <property type="match status" value="6"/>
</dbReference>
<dbReference type="InterPro" id="IPR020472">
    <property type="entry name" value="WD40_PAC1"/>
</dbReference>
<evidence type="ECO:0000256" key="1">
    <source>
        <dbReference type="ARBA" id="ARBA00004604"/>
    </source>
</evidence>
<proteinExistence type="predicted"/>
<sequence>MTSIVQSAQPLSEVKKLKTFDLATNLETSIIVGSQNTKTDDEVYDTAYLTENDGLIAVGSNTENLLILNVKNGKRNYAKGHSQSILCVDSPIWSNSLLASGSKDNSIIIWNIQKNEKEEDLMEVDDEENEEEDEENLRNNILVKQMAIASGHTHSVSSISFSHSNKLPFLVSASHDTTLKLWPLVDLMVKQEKLEENEENKLLKLSASTTIVAHTKDINSVDVSQNDKLCVTASMDKTAKLWHINLKTMELANAGILSGHKRGVWFARFSKNLQLVATCSGDCTIKIFSLLDKSCIKTLEGHQFAVLSLLFIENSSKLISVDGGGILRLWNVKKGICECVEEGHNEKIWSLRELPNDINLQQKSEDNEEETDDLIKLSDSYWITGAADGLLTIWRDNTKIMKALTQKEATKKITDQQTLSNLLQQNHLFEALLYTLDLDLPFQCLKILQRLSSDIVATSENDQLLKLINIIKKLSKIQLSALLGYSTQWNTNSRTYSVAQLVLNCVLRAIPPEELIELPNIENIVQRFLPYSLRHQERIKNFRKSAAHIDYMFSSMRLNEI</sequence>
<dbReference type="PROSITE" id="PS50082">
    <property type="entry name" value="WD_REPEATS_2"/>
    <property type="match status" value="5"/>
</dbReference>
<feature type="repeat" description="WD" evidence="5">
    <location>
        <begin position="299"/>
        <end position="335"/>
    </location>
</feature>
<dbReference type="Pfam" id="PF00400">
    <property type="entry name" value="WD40"/>
    <property type="match status" value="5"/>
</dbReference>
<feature type="repeat" description="WD" evidence="5">
    <location>
        <begin position="149"/>
        <end position="182"/>
    </location>
</feature>